<sequence length="116" mass="12443">MGLKSGLSLVKLLIEEDGEFKYEANSAGEAPLYIAAEKGCHAVVSKILKPFRAPAYGGPGGTALHAAVISNNQGTRSTNTLLDSKKDLVKEPDMYGWTPLHYAARFGHVQRAKLST</sequence>
<name>A0A7J7HD94_CAMSI</name>
<dbReference type="Gene3D" id="1.25.40.20">
    <property type="entry name" value="Ankyrin repeat-containing domain"/>
    <property type="match status" value="1"/>
</dbReference>
<proteinExistence type="predicted"/>
<keyword evidence="2" id="KW-1185">Reference proteome</keyword>
<dbReference type="PANTHER" id="PTHR24121:SF22">
    <property type="entry name" value="PROTEIN ACCELERATED CELL DEATH 6-LIKE"/>
    <property type="match status" value="1"/>
</dbReference>
<evidence type="ECO:0000313" key="2">
    <source>
        <dbReference type="Proteomes" id="UP000593564"/>
    </source>
</evidence>
<evidence type="ECO:0000313" key="1">
    <source>
        <dbReference type="EMBL" id="KAF5950892.1"/>
    </source>
</evidence>
<dbReference type="EMBL" id="JACBKZ010000005">
    <property type="protein sequence ID" value="KAF5950892.1"/>
    <property type="molecule type" value="Genomic_DNA"/>
</dbReference>
<dbReference type="SUPFAM" id="SSF48403">
    <property type="entry name" value="Ankyrin repeat"/>
    <property type="match status" value="1"/>
</dbReference>
<dbReference type="InterPro" id="IPR036770">
    <property type="entry name" value="Ankyrin_rpt-contain_sf"/>
</dbReference>
<reference evidence="1 2" key="2">
    <citation type="submission" date="2020-07" db="EMBL/GenBank/DDBJ databases">
        <title>Genome assembly of wild tea tree DASZ reveals pedigree and selection history of tea varieties.</title>
        <authorList>
            <person name="Zhang W."/>
        </authorList>
    </citation>
    <scope>NUCLEOTIDE SEQUENCE [LARGE SCALE GENOMIC DNA]</scope>
    <source>
        <strain evidence="2">cv. G240</strain>
        <tissue evidence="1">Leaf</tissue>
    </source>
</reference>
<dbReference type="PANTHER" id="PTHR24121">
    <property type="entry name" value="NO MECHANORECEPTOR POTENTIAL C, ISOFORM D-RELATED"/>
    <property type="match status" value="1"/>
</dbReference>
<accession>A0A7J7HD94</accession>
<dbReference type="InterPro" id="IPR002110">
    <property type="entry name" value="Ankyrin_rpt"/>
</dbReference>
<comment type="caution">
    <text evidence="1">The sequence shown here is derived from an EMBL/GenBank/DDBJ whole genome shotgun (WGS) entry which is preliminary data.</text>
</comment>
<organism evidence="1 2">
    <name type="scientific">Camellia sinensis</name>
    <name type="common">Tea plant</name>
    <name type="synonym">Thea sinensis</name>
    <dbReference type="NCBI Taxonomy" id="4442"/>
    <lineage>
        <taxon>Eukaryota</taxon>
        <taxon>Viridiplantae</taxon>
        <taxon>Streptophyta</taxon>
        <taxon>Embryophyta</taxon>
        <taxon>Tracheophyta</taxon>
        <taxon>Spermatophyta</taxon>
        <taxon>Magnoliopsida</taxon>
        <taxon>eudicotyledons</taxon>
        <taxon>Gunneridae</taxon>
        <taxon>Pentapetalae</taxon>
        <taxon>asterids</taxon>
        <taxon>Ericales</taxon>
        <taxon>Theaceae</taxon>
        <taxon>Camellia</taxon>
    </lineage>
</organism>
<dbReference type="AlphaFoldDB" id="A0A7J7HD94"/>
<gene>
    <name evidence="1" type="ORF">HYC85_012885</name>
</gene>
<dbReference type="Pfam" id="PF12796">
    <property type="entry name" value="Ank_2"/>
    <property type="match status" value="1"/>
</dbReference>
<reference evidence="2" key="1">
    <citation type="journal article" date="2020" name="Nat. Commun.">
        <title>Genome assembly of wild tea tree DASZ reveals pedigree and selection history of tea varieties.</title>
        <authorList>
            <person name="Zhang W."/>
            <person name="Zhang Y."/>
            <person name="Qiu H."/>
            <person name="Guo Y."/>
            <person name="Wan H."/>
            <person name="Zhang X."/>
            <person name="Scossa F."/>
            <person name="Alseekh S."/>
            <person name="Zhang Q."/>
            <person name="Wang P."/>
            <person name="Xu L."/>
            <person name="Schmidt M.H."/>
            <person name="Jia X."/>
            <person name="Li D."/>
            <person name="Zhu A."/>
            <person name="Guo F."/>
            <person name="Chen W."/>
            <person name="Ni D."/>
            <person name="Usadel B."/>
            <person name="Fernie A.R."/>
            <person name="Wen W."/>
        </authorList>
    </citation>
    <scope>NUCLEOTIDE SEQUENCE [LARGE SCALE GENOMIC DNA]</scope>
    <source>
        <strain evidence="2">cv. G240</strain>
    </source>
</reference>
<dbReference type="Proteomes" id="UP000593564">
    <property type="component" value="Unassembled WGS sequence"/>
</dbReference>
<protein>
    <submittedName>
        <fullName evidence="1">Uncharacterized protein</fullName>
    </submittedName>
</protein>